<proteinExistence type="predicted"/>
<evidence type="ECO:0000313" key="1">
    <source>
        <dbReference type="EMBL" id="RWX46796.1"/>
    </source>
</evidence>
<accession>A0A3S3U9J2</accession>
<protein>
    <submittedName>
        <fullName evidence="1">Uncharacterized protein</fullName>
    </submittedName>
</protein>
<evidence type="ECO:0000313" key="2">
    <source>
        <dbReference type="Proteomes" id="UP000288086"/>
    </source>
</evidence>
<organism evidence="1 2">
    <name type="scientific">Candidatus Electrothrix communis</name>
    <dbReference type="NCBI Taxonomy" id="1859133"/>
    <lineage>
        <taxon>Bacteria</taxon>
        <taxon>Pseudomonadati</taxon>
        <taxon>Thermodesulfobacteriota</taxon>
        <taxon>Desulfobulbia</taxon>
        <taxon>Desulfobulbales</taxon>
        <taxon>Desulfobulbaceae</taxon>
        <taxon>Candidatus Electrothrix</taxon>
    </lineage>
</organism>
<name>A0A3S3U9J2_9BACT</name>
<dbReference type="AlphaFoldDB" id="A0A3S3U9J2"/>
<sequence length="81" mass="8941">MIRNLSRPCGPWSCVLLAQNNNSIIYSLPLSSRSEGVNSGLRNNSGTLFVQQMFLLFFLLQADKKADCDQVGNDSKGDCQD</sequence>
<reference evidence="1 2" key="1">
    <citation type="submission" date="2017-01" db="EMBL/GenBank/DDBJ databases">
        <title>The cable genome- insights into the physiology and evolution of filamentous bacteria capable of sulfide oxidation via long distance electron transfer.</title>
        <authorList>
            <person name="Schreiber L."/>
            <person name="Bjerg J.T."/>
            <person name="Boggild A."/>
            <person name="Van De Vossenberg J."/>
            <person name="Meysman F."/>
            <person name="Nielsen L.P."/>
            <person name="Schramm A."/>
            <person name="Kjeldsen K.U."/>
        </authorList>
    </citation>
    <scope>NUCLEOTIDE SEQUENCE [LARGE SCALE GENOMIC DNA]</scope>
    <source>
        <strain evidence="1">A1</strain>
    </source>
</reference>
<dbReference type="EMBL" id="MTKP01000257">
    <property type="protein sequence ID" value="RWX46796.1"/>
    <property type="molecule type" value="Genomic_DNA"/>
</dbReference>
<gene>
    <name evidence="1" type="ORF">VT98_12571</name>
</gene>
<comment type="caution">
    <text evidence="1">The sequence shown here is derived from an EMBL/GenBank/DDBJ whole genome shotgun (WGS) entry which is preliminary data.</text>
</comment>
<keyword evidence="2" id="KW-1185">Reference proteome</keyword>
<dbReference type="Proteomes" id="UP000288086">
    <property type="component" value="Unassembled WGS sequence"/>
</dbReference>